<gene>
    <name evidence="1" type="ORF">L1049_023719</name>
</gene>
<sequence length="89" mass="10050">MRSVSVAGVAEGQQMQRLDQVQGWLSRVKDVAVKVDELVTDGSHEIEKKCLGGWCPKSCKILLPDWEEGCQEDRRSGYFEEQRSVPNRG</sequence>
<organism evidence="1 2">
    <name type="scientific">Liquidambar formosana</name>
    <name type="common">Formosan gum</name>
    <dbReference type="NCBI Taxonomy" id="63359"/>
    <lineage>
        <taxon>Eukaryota</taxon>
        <taxon>Viridiplantae</taxon>
        <taxon>Streptophyta</taxon>
        <taxon>Embryophyta</taxon>
        <taxon>Tracheophyta</taxon>
        <taxon>Spermatophyta</taxon>
        <taxon>Magnoliopsida</taxon>
        <taxon>eudicotyledons</taxon>
        <taxon>Gunneridae</taxon>
        <taxon>Pentapetalae</taxon>
        <taxon>Saxifragales</taxon>
        <taxon>Altingiaceae</taxon>
        <taxon>Liquidambar</taxon>
    </lineage>
</organism>
<comment type="caution">
    <text evidence="1">The sequence shown here is derived from an EMBL/GenBank/DDBJ whole genome shotgun (WGS) entry which is preliminary data.</text>
</comment>
<name>A0AAP0WXV9_LIQFO</name>
<keyword evidence="2" id="KW-1185">Reference proteome</keyword>
<proteinExistence type="predicted"/>
<reference evidence="1 2" key="1">
    <citation type="journal article" date="2024" name="Plant J.">
        <title>Genome sequences and population genomics reveal climatic adaptation and genomic divergence between two closely related sweetgum species.</title>
        <authorList>
            <person name="Xu W.Q."/>
            <person name="Ren C.Q."/>
            <person name="Zhang X.Y."/>
            <person name="Comes H.P."/>
            <person name="Liu X.H."/>
            <person name="Li Y.G."/>
            <person name="Kettle C.J."/>
            <person name="Jalonen R."/>
            <person name="Gaisberger H."/>
            <person name="Ma Y.Z."/>
            <person name="Qiu Y.X."/>
        </authorList>
    </citation>
    <scope>NUCLEOTIDE SEQUENCE [LARGE SCALE GENOMIC DNA]</scope>
    <source>
        <strain evidence="1">Hangzhou</strain>
    </source>
</reference>
<protein>
    <submittedName>
        <fullName evidence="1">Uncharacterized protein</fullName>
    </submittedName>
</protein>
<accession>A0AAP0WXV9</accession>
<dbReference type="Proteomes" id="UP001415857">
    <property type="component" value="Unassembled WGS sequence"/>
</dbReference>
<dbReference type="EMBL" id="JBBPBK010000005">
    <property type="protein sequence ID" value="KAK9284544.1"/>
    <property type="molecule type" value="Genomic_DNA"/>
</dbReference>
<evidence type="ECO:0000313" key="2">
    <source>
        <dbReference type="Proteomes" id="UP001415857"/>
    </source>
</evidence>
<dbReference type="AlphaFoldDB" id="A0AAP0WXV9"/>
<evidence type="ECO:0000313" key="1">
    <source>
        <dbReference type="EMBL" id="KAK9284544.1"/>
    </source>
</evidence>